<feature type="region of interest" description="Disordered" evidence="1">
    <location>
        <begin position="191"/>
        <end position="234"/>
    </location>
</feature>
<keyword evidence="3" id="KW-1185">Reference proteome</keyword>
<gene>
    <name evidence="2" type="ORF">C8F04DRAFT_1193155</name>
</gene>
<comment type="caution">
    <text evidence="2">The sequence shown here is derived from an EMBL/GenBank/DDBJ whole genome shotgun (WGS) entry which is preliminary data.</text>
</comment>
<dbReference type="AlphaFoldDB" id="A0AAD6WWJ0"/>
<evidence type="ECO:0000313" key="2">
    <source>
        <dbReference type="EMBL" id="KAJ7023739.1"/>
    </source>
</evidence>
<organism evidence="2 3">
    <name type="scientific">Mycena alexandri</name>
    <dbReference type="NCBI Taxonomy" id="1745969"/>
    <lineage>
        <taxon>Eukaryota</taxon>
        <taxon>Fungi</taxon>
        <taxon>Dikarya</taxon>
        <taxon>Basidiomycota</taxon>
        <taxon>Agaricomycotina</taxon>
        <taxon>Agaricomycetes</taxon>
        <taxon>Agaricomycetidae</taxon>
        <taxon>Agaricales</taxon>
        <taxon>Marasmiineae</taxon>
        <taxon>Mycenaceae</taxon>
        <taxon>Mycena</taxon>
    </lineage>
</organism>
<dbReference type="EMBL" id="JARJCM010000183">
    <property type="protein sequence ID" value="KAJ7023739.1"/>
    <property type="molecule type" value="Genomic_DNA"/>
</dbReference>
<protein>
    <submittedName>
        <fullName evidence="2">Uncharacterized protein</fullName>
    </submittedName>
</protein>
<reference evidence="2" key="1">
    <citation type="submission" date="2023-03" db="EMBL/GenBank/DDBJ databases">
        <title>Massive genome expansion in bonnet fungi (Mycena s.s.) driven by repeated elements and novel gene families across ecological guilds.</title>
        <authorList>
            <consortium name="Lawrence Berkeley National Laboratory"/>
            <person name="Harder C.B."/>
            <person name="Miyauchi S."/>
            <person name="Viragh M."/>
            <person name="Kuo A."/>
            <person name="Thoen E."/>
            <person name="Andreopoulos B."/>
            <person name="Lu D."/>
            <person name="Skrede I."/>
            <person name="Drula E."/>
            <person name="Henrissat B."/>
            <person name="Morin E."/>
            <person name="Kohler A."/>
            <person name="Barry K."/>
            <person name="LaButti K."/>
            <person name="Morin E."/>
            <person name="Salamov A."/>
            <person name="Lipzen A."/>
            <person name="Mereny Z."/>
            <person name="Hegedus B."/>
            <person name="Baldrian P."/>
            <person name="Stursova M."/>
            <person name="Weitz H."/>
            <person name="Taylor A."/>
            <person name="Grigoriev I.V."/>
            <person name="Nagy L.G."/>
            <person name="Martin F."/>
            <person name="Kauserud H."/>
        </authorList>
    </citation>
    <scope>NUCLEOTIDE SEQUENCE</scope>
    <source>
        <strain evidence="2">CBHHK200</strain>
    </source>
</reference>
<dbReference type="Proteomes" id="UP001218188">
    <property type="component" value="Unassembled WGS sequence"/>
</dbReference>
<evidence type="ECO:0000256" key="1">
    <source>
        <dbReference type="SAM" id="MobiDB-lite"/>
    </source>
</evidence>
<feature type="compositionally biased region" description="Basic residues" evidence="1">
    <location>
        <begin position="203"/>
        <end position="212"/>
    </location>
</feature>
<evidence type="ECO:0000313" key="3">
    <source>
        <dbReference type="Proteomes" id="UP001218188"/>
    </source>
</evidence>
<sequence length="480" mass="52634">MVRLKLHVVDPAGGLNVQKRVTNRKISLVASKLRFRGDYCQSDREGFVITHWVPKPVVAYYYSDPNSPRERAWVNEGTRRGLQAGLEQGREEGWRLQGWYGQQKRYKEMVDLDVLVRVRFVIRHGREVAVDCISMVCEAACTAASPSALRAVIRSRHWERDLDECGRNKNVITYAVGSRDSKTTLSRILPSQNSMAKGTAAKSRSKAAKPKPKGVTERNTHPGKLPGVQAPTRRTHEQVVEAESQEEVHRRRLAEIEVQKIAILATMELDAEEEAVRESNPVVKNVDSHNANFDAASDVDSPYIPPAEFTGQAAMSSDDDEMGSGVAYLDNLPQPSSPATRWTLSCEPNSRRKATALQFPTGLKIDWQKKMPAVNNKLAIGPSGSSGKKAAINTPLGGLTDDDGAAAHPFSVVGHGAGARGLVRKNDVRIKPPSHHMIFTCCAANSENRRLAGAETGLLRTYVGYSSRYSADTCTPPGCA</sequence>
<accession>A0AAD6WWJ0</accession>
<proteinExistence type="predicted"/>
<name>A0AAD6WWJ0_9AGAR</name>